<reference evidence="10" key="1">
    <citation type="submission" date="2020-10" db="EMBL/GenBank/DDBJ databases">
        <title>Genome-based taxonomic classification of the species Anabaenopsis elenkinii.</title>
        <authorList>
            <person name="Delbaje E."/>
            <person name="Andreote A.P.D."/>
            <person name="Pellegrinetti T.A."/>
            <person name="Cruz R.B."/>
            <person name="Branco L.H.Z."/>
            <person name="Fiore M.F."/>
        </authorList>
    </citation>
    <scope>NUCLEOTIDE SEQUENCE [LARGE SCALE GENOMIC DNA]</scope>
    <source>
        <strain evidence="10">CCIBt3563</strain>
    </source>
</reference>
<dbReference type="InterPro" id="IPR046816">
    <property type="entry name" value="MmeI_Mtase"/>
</dbReference>
<dbReference type="InterPro" id="IPR029063">
    <property type="entry name" value="SAM-dependent_MTases_sf"/>
</dbReference>
<sequence length="894" mass="102688">MTAATPESLNKFVNFCHQHIKGQEKQEAQTFLDRFFRAFGHQGALDAGAKFEEPIKKGSKKGKTGFADLVWKPRVLIEMKKRGEDLSKHYSQAFDYWTRLVPQRPKYVILCNFDEFWIFDFDIQLDTPVDQISLEQLPERAGAFAFMEFGNKTPVFNNNQVEVTERAARRMGELLLELENRGVTKLTAQRFILQCVLAMFAEDRQLLPRDMFISCVQDCINGASSYDVLGGLFQQMNRPGKTPAGRYQGVEYFNGGLFSHIESVELTPEELKFLDVSAKENWSKVRPAIFGNLFEGTVDKQERHAKGIHYTSEVDIMKIVRPTISRYWEERIEEANTLKQLEVLQLELQSYRVLDPACGSGNFLYIAYQELKRIETLLLEKIQEKQKLTSKQMQMGLVTPMQFYGMDTNLFAVELARVTLMIGRKIAIDNLQLTEPALPLDSLDRNIICGDALFSQWPKVNAIIGNPPFLGGKHMRIALGDEYIDKVFQQFPEVKDSVDFCAYWFRLAHQHLDEQGRAGLVATNSVSQGKSRVAALDYITQNQGYIHEAVSTQPWSGEAKVHVSIVNWCKVQPGKYYLDDEVVSSINSSLKSSIDVSQAVRLKANLNKCFQGVIPNGKGFLVTEEQVKEWIKADGKNQEVLKLFSMGANLAQNPHGKPERWIIDFNDMSIEDASEYQLPFEHIKINVKPERDNNRDAKARKYWWNFFSPRPAMRKAISSLSYYFTVPRISKWAIFIPAPLNWLPGDLNIVIASEDFYILGILTSQIHRQWVKAQSSTLKGDTRYTHTTCFETFPFPQTATGEIVEKIRAKTVELHEYRTQLDSKQWGITTLYNKFYNEPSSQLYKLHEQLDKLVMEAYKFKPEDDILEQLLKLNQELTEKEKQNQQVIGPHPTN</sequence>
<evidence type="ECO:0000256" key="1">
    <source>
        <dbReference type="ARBA" id="ARBA00011900"/>
    </source>
</evidence>
<dbReference type="PANTHER" id="PTHR33841:SF1">
    <property type="entry name" value="DNA METHYLTRANSFERASE A"/>
    <property type="match status" value="1"/>
</dbReference>
<dbReference type="AlphaFoldDB" id="A0A7S6U032"/>
<dbReference type="GO" id="GO:0032259">
    <property type="term" value="P:methylation"/>
    <property type="evidence" value="ECO:0007669"/>
    <property type="project" value="UniProtKB-KW"/>
</dbReference>
<keyword evidence="10" id="KW-1185">Reference proteome</keyword>
<evidence type="ECO:0000259" key="7">
    <source>
        <dbReference type="Pfam" id="PF20466"/>
    </source>
</evidence>
<dbReference type="Pfam" id="PF20465">
    <property type="entry name" value="MmeI_hel"/>
    <property type="match status" value="1"/>
</dbReference>
<protein>
    <recommendedName>
        <fullName evidence="1">site-specific DNA-methyltransferase (adenine-specific)</fullName>
        <ecNumber evidence="1">2.1.1.72</ecNumber>
    </recommendedName>
</protein>
<evidence type="ECO:0000259" key="5">
    <source>
        <dbReference type="Pfam" id="PF20464"/>
    </source>
</evidence>
<evidence type="ECO:0000256" key="2">
    <source>
        <dbReference type="ARBA" id="ARBA00022603"/>
    </source>
</evidence>
<dbReference type="GO" id="GO:0009007">
    <property type="term" value="F:site-specific DNA-methyltransferase (adenine-specific) activity"/>
    <property type="evidence" value="ECO:0007669"/>
    <property type="project" value="UniProtKB-EC"/>
</dbReference>
<dbReference type="InterPro" id="IPR046817">
    <property type="entry name" value="MmeI_N"/>
</dbReference>
<feature type="domain" description="MmeI-like N-terminal" evidence="5">
    <location>
        <begin position="15"/>
        <end position="180"/>
    </location>
</feature>
<dbReference type="InterPro" id="IPR046820">
    <property type="entry name" value="MmeI_TRD"/>
</dbReference>
<evidence type="ECO:0000313" key="9">
    <source>
        <dbReference type="EMBL" id="QOV23895.1"/>
    </source>
</evidence>
<proteinExistence type="predicted"/>
<dbReference type="Proteomes" id="UP000593846">
    <property type="component" value="Chromosome"/>
</dbReference>
<dbReference type="Pfam" id="PF20466">
    <property type="entry name" value="MmeI_TRD"/>
    <property type="match status" value="1"/>
</dbReference>
<evidence type="ECO:0000256" key="4">
    <source>
        <dbReference type="ARBA" id="ARBA00047942"/>
    </source>
</evidence>
<dbReference type="GO" id="GO:0003676">
    <property type="term" value="F:nucleic acid binding"/>
    <property type="evidence" value="ECO:0007669"/>
    <property type="project" value="InterPro"/>
</dbReference>
<dbReference type="RefSeq" id="WP_200989427.1">
    <property type="nucleotide sequence ID" value="NZ_CP063311.1"/>
</dbReference>
<dbReference type="SUPFAM" id="SSF53335">
    <property type="entry name" value="S-adenosyl-L-methionine-dependent methyltransferases"/>
    <property type="match status" value="1"/>
</dbReference>
<dbReference type="KEGG" id="aee:IM676_06340"/>
<evidence type="ECO:0000313" key="10">
    <source>
        <dbReference type="Proteomes" id="UP000593846"/>
    </source>
</evidence>
<keyword evidence="3 9" id="KW-0808">Transferase</keyword>
<dbReference type="PANTHER" id="PTHR33841">
    <property type="entry name" value="DNA METHYLTRANSFERASE YEEA-RELATED"/>
    <property type="match status" value="1"/>
</dbReference>
<dbReference type="Pfam" id="PF20464">
    <property type="entry name" value="MmeI_N"/>
    <property type="match status" value="1"/>
</dbReference>
<dbReference type="PROSITE" id="PS00092">
    <property type="entry name" value="N6_MTASE"/>
    <property type="match status" value="1"/>
</dbReference>
<dbReference type="EC" id="2.1.1.72" evidence="1"/>
<evidence type="ECO:0000259" key="8">
    <source>
        <dbReference type="Pfam" id="PF20473"/>
    </source>
</evidence>
<feature type="domain" description="MmeI-like target recognition" evidence="7">
    <location>
        <begin position="596"/>
        <end position="797"/>
    </location>
</feature>
<dbReference type="InterPro" id="IPR002052">
    <property type="entry name" value="DNA_methylase_N6_adenine_CS"/>
</dbReference>
<dbReference type="InterPro" id="IPR050953">
    <property type="entry name" value="N4_N6_ade-DNA_methylase"/>
</dbReference>
<name>A0A7S6U032_9CYAN</name>
<dbReference type="Gene3D" id="3.40.50.150">
    <property type="entry name" value="Vaccinia Virus protein VP39"/>
    <property type="match status" value="1"/>
</dbReference>
<organism evidence="9 10">
    <name type="scientific">Anabaenopsis elenkinii CCIBt3563</name>
    <dbReference type="NCBI Taxonomy" id="2779889"/>
    <lineage>
        <taxon>Bacteria</taxon>
        <taxon>Bacillati</taxon>
        <taxon>Cyanobacteriota</taxon>
        <taxon>Cyanophyceae</taxon>
        <taxon>Nostocales</taxon>
        <taxon>Nodulariaceae</taxon>
        <taxon>Anabaenopsis</taxon>
    </lineage>
</organism>
<evidence type="ECO:0000256" key="3">
    <source>
        <dbReference type="ARBA" id="ARBA00022679"/>
    </source>
</evidence>
<dbReference type="InterPro" id="IPR046819">
    <property type="entry name" value="MmeI_hel"/>
</dbReference>
<feature type="domain" description="MmeI-like DNA-methyltransferase" evidence="8">
    <location>
        <begin position="336"/>
        <end position="568"/>
    </location>
</feature>
<dbReference type="PRINTS" id="PR00507">
    <property type="entry name" value="N12N6MTFRASE"/>
</dbReference>
<dbReference type="Pfam" id="PF20473">
    <property type="entry name" value="MmeI_Mtase"/>
    <property type="match status" value="1"/>
</dbReference>
<keyword evidence="2 9" id="KW-0489">Methyltransferase</keyword>
<dbReference type="REBASE" id="453030">
    <property type="entry name" value="Ael3563ORF6340P"/>
</dbReference>
<dbReference type="EMBL" id="CP063311">
    <property type="protein sequence ID" value="QOV23895.1"/>
    <property type="molecule type" value="Genomic_DNA"/>
</dbReference>
<feature type="domain" description="MmeI-like helicase spacer" evidence="6">
    <location>
        <begin position="188"/>
        <end position="258"/>
    </location>
</feature>
<accession>A0A7S6U032</accession>
<evidence type="ECO:0000259" key="6">
    <source>
        <dbReference type="Pfam" id="PF20465"/>
    </source>
</evidence>
<gene>
    <name evidence="9" type="ORF">IM676_06340</name>
</gene>
<comment type="catalytic activity">
    <reaction evidence="4">
        <text>a 2'-deoxyadenosine in DNA + S-adenosyl-L-methionine = an N(6)-methyl-2'-deoxyadenosine in DNA + S-adenosyl-L-homocysteine + H(+)</text>
        <dbReference type="Rhea" id="RHEA:15197"/>
        <dbReference type="Rhea" id="RHEA-COMP:12418"/>
        <dbReference type="Rhea" id="RHEA-COMP:12419"/>
        <dbReference type="ChEBI" id="CHEBI:15378"/>
        <dbReference type="ChEBI" id="CHEBI:57856"/>
        <dbReference type="ChEBI" id="CHEBI:59789"/>
        <dbReference type="ChEBI" id="CHEBI:90615"/>
        <dbReference type="ChEBI" id="CHEBI:90616"/>
        <dbReference type="EC" id="2.1.1.72"/>
    </reaction>
</comment>